<name>A0AA86LXV9_PRIMG</name>
<dbReference type="EMBL" id="CP022674">
    <property type="protein sequence ID" value="AXI29458.1"/>
    <property type="molecule type" value="Genomic_DNA"/>
</dbReference>
<feature type="region of interest" description="Disordered" evidence="1">
    <location>
        <begin position="31"/>
        <end position="79"/>
    </location>
</feature>
<reference evidence="2 3" key="1">
    <citation type="submission" date="2017-07" db="EMBL/GenBank/DDBJ databases">
        <title>Isolation and development of strain Bacillus megaterium SR7 for enhanced growth and metabolite production under supercritical carbon dioxide.</title>
        <authorList>
            <person name="Freedman A.J.E."/>
            <person name="Peet K.C."/>
            <person name="Boock J.T."/>
            <person name="Penn K."/>
            <person name="Prather K.L.J."/>
            <person name="Thompson J.R."/>
        </authorList>
    </citation>
    <scope>NUCLEOTIDE SEQUENCE [LARGE SCALE GENOMIC DNA]</scope>
    <source>
        <strain evidence="2 3">SR7</strain>
    </source>
</reference>
<dbReference type="Proteomes" id="UP000253834">
    <property type="component" value="Chromosome"/>
</dbReference>
<evidence type="ECO:0000313" key="2">
    <source>
        <dbReference type="EMBL" id="AXI29458.1"/>
    </source>
</evidence>
<gene>
    <name evidence="2" type="ORF">CIB87_10705</name>
</gene>
<accession>A0AA86LXV9</accession>
<evidence type="ECO:0000313" key="3">
    <source>
        <dbReference type="Proteomes" id="UP000253834"/>
    </source>
</evidence>
<sequence length="255" mass="28572">MKLQAYYKNKKHFASALTTPYLLRSNLQFFSDPDGAGGEGGDRGTGSAGEGGAAGTGTEGGDGGESKLSFTQEEYDKKLQEDTAKRLATELEKQKETMRKELEETIKKERKEAEELAKLSAEERAKVEQEKAKLKLDEEKATLEQEKVKFEREKLFLQTEKILSEEKLDTRLAPFLIGEDADNTHENIKLYKEIHKEAVQNEVSDVLKGKKQLLGGGVNLSEVEQLEQQYQTAINEGKTLEAISLKNKIFALKNK</sequence>
<evidence type="ECO:0000256" key="1">
    <source>
        <dbReference type="SAM" id="MobiDB-lite"/>
    </source>
</evidence>
<dbReference type="AlphaFoldDB" id="A0AA86LXV9"/>
<dbReference type="Pfam" id="PF14265">
    <property type="entry name" value="DUF4355"/>
    <property type="match status" value="1"/>
</dbReference>
<dbReference type="RefSeq" id="WP_114895475.1">
    <property type="nucleotide sequence ID" value="NZ_CP022674.1"/>
</dbReference>
<dbReference type="InterPro" id="IPR025580">
    <property type="entry name" value="Gp46"/>
</dbReference>
<feature type="compositionally biased region" description="Gly residues" evidence="1">
    <location>
        <begin position="35"/>
        <end position="63"/>
    </location>
</feature>
<proteinExistence type="predicted"/>
<organism evidence="2 3">
    <name type="scientific">Priestia megaterium</name>
    <name type="common">Bacillus megaterium</name>
    <dbReference type="NCBI Taxonomy" id="1404"/>
    <lineage>
        <taxon>Bacteria</taxon>
        <taxon>Bacillati</taxon>
        <taxon>Bacillota</taxon>
        <taxon>Bacilli</taxon>
        <taxon>Bacillales</taxon>
        <taxon>Bacillaceae</taxon>
        <taxon>Priestia</taxon>
    </lineage>
</organism>
<protein>
    <submittedName>
        <fullName evidence="2">Uncharacterized protein</fullName>
    </submittedName>
</protein>